<evidence type="ECO:0000256" key="1">
    <source>
        <dbReference type="SAM" id="MobiDB-lite"/>
    </source>
</evidence>
<proteinExistence type="predicted"/>
<feature type="compositionally biased region" description="Low complexity" evidence="1">
    <location>
        <begin position="152"/>
        <end position="167"/>
    </location>
</feature>
<gene>
    <name evidence="2" type="ORF">Rhopal_005774-T1</name>
</gene>
<comment type="caution">
    <text evidence="2">The sequence shown here is derived from an EMBL/GenBank/DDBJ whole genome shotgun (WGS) entry which is preliminary data.</text>
</comment>
<feature type="compositionally biased region" description="Basic residues" evidence="1">
    <location>
        <begin position="168"/>
        <end position="177"/>
    </location>
</feature>
<name>A0AAV5GK74_9BASI</name>
<feature type="compositionally biased region" description="Basic and acidic residues" evidence="1">
    <location>
        <begin position="251"/>
        <end position="263"/>
    </location>
</feature>
<dbReference type="Proteomes" id="UP001342314">
    <property type="component" value="Unassembled WGS sequence"/>
</dbReference>
<feature type="compositionally biased region" description="Basic and acidic residues" evidence="1">
    <location>
        <begin position="87"/>
        <end position="104"/>
    </location>
</feature>
<feature type="compositionally biased region" description="Basic residues" evidence="1">
    <location>
        <begin position="278"/>
        <end position="291"/>
    </location>
</feature>
<evidence type="ECO:0000313" key="3">
    <source>
        <dbReference type="Proteomes" id="UP001342314"/>
    </source>
</evidence>
<feature type="region of interest" description="Disordered" evidence="1">
    <location>
        <begin position="395"/>
        <end position="435"/>
    </location>
</feature>
<accession>A0AAV5GK74</accession>
<reference evidence="2 3" key="1">
    <citation type="submission" date="2021-12" db="EMBL/GenBank/DDBJ databases">
        <title>High titer production of polyol ester of fatty acids by Rhodotorula paludigena BS15 towards product separation-free biomass refinery.</title>
        <authorList>
            <person name="Mano J."/>
            <person name="Ono H."/>
            <person name="Tanaka T."/>
            <person name="Naito K."/>
            <person name="Sushida H."/>
            <person name="Ike M."/>
            <person name="Tokuyasu K."/>
            <person name="Kitaoka M."/>
        </authorList>
    </citation>
    <scope>NUCLEOTIDE SEQUENCE [LARGE SCALE GENOMIC DNA]</scope>
    <source>
        <strain evidence="2 3">BS15</strain>
    </source>
</reference>
<protein>
    <submittedName>
        <fullName evidence="2">Uncharacterized protein</fullName>
    </submittedName>
</protein>
<feature type="compositionally biased region" description="Basic and acidic residues" evidence="1">
    <location>
        <begin position="304"/>
        <end position="326"/>
    </location>
</feature>
<evidence type="ECO:0000313" key="2">
    <source>
        <dbReference type="EMBL" id="GJN92736.1"/>
    </source>
</evidence>
<organism evidence="2 3">
    <name type="scientific">Rhodotorula paludigena</name>
    <dbReference type="NCBI Taxonomy" id="86838"/>
    <lineage>
        <taxon>Eukaryota</taxon>
        <taxon>Fungi</taxon>
        <taxon>Dikarya</taxon>
        <taxon>Basidiomycota</taxon>
        <taxon>Pucciniomycotina</taxon>
        <taxon>Microbotryomycetes</taxon>
        <taxon>Sporidiobolales</taxon>
        <taxon>Sporidiobolaceae</taxon>
        <taxon>Rhodotorula</taxon>
    </lineage>
</organism>
<keyword evidence="3" id="KW-1185">Reference proteome</keyword>
<dbReference type="AlphaFoldDB" id="A0AAV5GK74"/>
<feature type="region of interest" description="Disordered" evidence="1">
    <location>
        <begin position="62"/>
        <end position="104"/>
    </location>
</feature>
<sequence length="455" mass="48411">MAPKLPSLAGVFEHAIEHDELEDLTLKDVRRRLRDDEGWECTDAEWQGGLKQKVKQKWTALVAEHQEQQHASPPPAKKRKKAATPSESEHAPSEDEDAFDKPKTKYDRAAVKNMQTFLGSTVDMLDGIASAGISALANHAPSDDDDDEDGASTEASSSTVHSSPAPAKKGKKTGKKARMADDEDDEDEDYASSSPAAPLAKTQDKGKSKETAPDDKGKKKKAAPAAKGEAKGKGKAAPAIKSSEYIDESDDSSHEVERSHVGDDDGSEGGSGADVKGKGKGKAKGGTKKRASTGSTEGKKRQRKAPEPKPGDAAKGTEEQEERVQKLKDLLKAAAAGRVFTGATGAERTLSIERRLELLEGALDSLGLPVKNGKLPSVSKAKAVGEKRLIEREMQELAGTPSTSGLRDGRTIHADSDDDEPRGIAHPSASARKKQVLAERKKFGAFLGDQSSDSD</sequence>
<dbReference type="EMBL" id="BQKY01000012">
    <property type="protein sequence ID" value="GJN92736.1"/>
    <property type="molecule type" value="Genomic_DNA"/>
</dbReference>
<feature type="compositionally biased region" description="Basic and acidic residues" evidence="1">
    <location>
        <begin position="202"/>
        <end position="217"/>
    </location>
</feature>
<feature type="compositionally biased region" description="Acidic residues" evidence="1">
    <location>
        <begin position="181"/>
        <end position="190"/>
    </location>
</feature>
<feature type="region of interest" description="Disordered" evidence="1">
    <location>
        <begin position="137"/>
        <end position="326"/>
    </location>
</feature>